<keyword evidence="4" id="KW-0004">4Fe-4S</keyword>
<dbReference type="InterPro" id="IPR022447">
    <property type="entry name" value="Lys_aminomutase-rel"/>
</dbReference>
<evidence type="ECO:0000313" key="13">
    <source>
        <dbReference type="EMBL" id="MDR6290581.1"/>
    </source>
</evidence>
<keyword evidence="8" id="KW-0408">Iron</keyword>
<dbReference type="NCBIfam" id="TIGR03822">
    <property type="entry name" value="AblA_like_2"/>
    <property type="match status" value="1"/>
</dbReference>
<evidence type="ECO:0000256" key="4">
    <source>
        <dbReference type="ARBA" id="ARBA00022485"/>
    </source>
</evidence>
<sequence>MPKDGHLLPQQRLRTPEALVEAGLAGHERLGELRAVAQRYAIAVTPAMADLIDPADPADPIARQFVPDAAELDTRPDELSDPIGDDAHSPLPGLVHRYPDRVLLKLLHACPVYCRFCFRREMVGPGGDAMGEAELAAAVDYIRTRPQIWEAILTGGDPLMLAPRRLADAVARLDAVPHLGVIRLHSRVPVVEPERVTPELIAALRTSDSAVWLAIHSNHPRELTPAARGAIRRLADAGVALVSQTVLLRGVNDDPAVLEQLFRDLVRLRVKPYYLHHGDLAPGTAQFRTGIADGRRIMRVLRGRLSGLAQPTYVLDIPGGQGKVPIGPDYLDGSDAEGWTVEDPNGRRHEYPPKA</sequence>
<dbReference type="PANTHER" id="PTHR30538">
    <property type="entry name" value="LYSINE 2,3-AMINOMUTASE-RELATED"/>
    <property type="match status" value="1"/>
</dbReference>
<evidence type="ECO:0000256" key="7">
    <source>
        <dbReference type="ARBA" id="ARBA00022898"/>
    </source>
</evidence>
<dbReference type="RefSeq" id="WP_309795099.1">
    <property type="nucleotide sequence ID" value="NZ_JAVDPW010000005.1"/>
</dbReference>
<comment type="similarity">
    <text evidence="3">Belongs to the radical SAM superfamily. KamA family.</text>
</comment>
<feature type="compositionally biased region" description="Basic and acidic residues" evidence="11">
    <location>
        <begin position="344"/>
        <end position="355"/>
    </location>
</feature>
<keyword evidence="10 13" id="KW-0413">Isomerase</keyword>
<dbReference type="Pfam" id="PF04055">
    <property type="entry name" value="Radical_SAM"/>
    <property type="match status" value="1"/>
</dbReference>
<dbReference type="GO" id="GO:0050066">
    <property type="term" value="F:L-lysine 2,3-aminomutase activity"/>
    <property type="evidence" value="ECO:0007669"/>
    <property type="project" value="UniProtKB-EC"/>
</dbReference>
<dbReference type="Proteomes" id="UP001262410">
    <property type="component" value="Unassembled WGS sequence"/>
</dbReference>
<evidence type="ECO:0000256" key="9">
    <source>
        <dbReference type="ARBA" id="ARBA00023014"/>
    </source>
</evidence>
<keyword evidence="6" id="KW-0479">Metal-binding</keyword>
<dbReference type="InterPro" id="IPR013785">
    <property type="entry name" value="Aldolase_TIM"/>
</dbReference>
<dbReference type="Gene3D" id="3.20.20.70">
    <property type="entry name" value="Aldolase class I"/>
    <property type="match status" value="1"/>
</dbReference>
<evidence type="ECO:0000256" key="3">
    <source>
        <dbReference type="ARBA" id="ARBA00008703"/>
    </source>
</evidence>
<evidence type="ECO:0000256" key="10">
    <source>
        <dbReference type="ARBA" id="ARBA00023235"/>
    </source>
</evidence>
<proteinExistence type="inferred from homology"/>
<dbReference type="SFLD" id="SFLDG01070">
    <property type="entry name" value="PLP-dependent"/>
    <property type="match status" value="1"/>
</dbReference>
<comment type="cofactor">
    <cofactor evidence="2">
        <name>[4Fe-4S] cluster</name>
        <dbReference type="ChEBI" id="CHEBI:49883"/>
    </cofactor>
</comment>
<gene>
    <name evidence="13" type="ORF">E9232_003107</name>
</gene>
<comment type="caution">
    <text evidence="13">The sequence shown here is derived from an EMBL/GenBank/DDBJ whole genome shotgun (WGS) entry which is preliminary data.</text>
</comment>
<dbReference type="NCBIfam" id="TIGR00238">
    <property type="entry name" value="KamA family radical SAM protein"/>
    <property type="match status" value="1"/>
</dbReference>
<keyword evidence="7" id="KW-0663">Pyridoxal phosphate</keyword>
<dbReference type="InterPro" id="IPR025895">
    <property type="entry name" value="LAM_C_dom"/>
</dbReference>
<dbReference type="PROSITE" id="PS51918">
    <property type="entry name" value="RADICAL_SAM"/>
    <property type="match status" value="1"/>
</dbReference>
<evidence type="ECO:0000256" key="11">
    <source>
        <dbReference type="SAM" id="MobiDB-lite"/>
    </source>
</evidence>
<dbReference type="EC" id="5.4.3.2" evidence="13"/>
<keyword evidence="9" id="KW-0411">Iron-sulfur</keyword>
<protein>
    <submittedName>
        <fullName evidence="13">Lysine 2,3-aminomutase</fullName>
        <ecNumber evidence="13">5.4.3.2</ecNumber>
    </submittedName>
</protein>
<name>A0ABU1JPN8_9PROT</name>
<keyword evidence="5" id="KW-0949">S-adenosyl-L-methionine</keyword>
<dbReference type="EMBL" id="JAVDPW010000005">
    <property type="protein sequence ID" value="MDR6290581.1"/>
    <property type="molecule type" value="Genomic_DNA"/>
</dbReference>
<dbReference type="PIRSF" id="PIRSF004911">
    <property type="entry name" value="DUF160"/>
    <property type="match status" value="1"/>
</dbReference>
<evidence type="ECO:0000256" key="2">
    <source>
        <dbReference type="ARBA" id="ARBA00001966"/>
    </source>
</evidence>
<dbReference type="SFLD" id="SFLDS00029">
    <property type="entry name" value="Radical_SAM"/>
    <property type="match status" value="1"/>
</dbReference>
<dbReference type="InterPro" id="IPR003739">
    <property type="entry name" value="Lys_aminomutase/Glu_NH3_mut"/>
</dbReference>
<dbReference type="SUPFAM" id="SSF102114">
    <property type="entry name" value="Radical SAM enzymes"/>
    <property type="match status" value="1"/>
</dbReference>
<evidence type="ECO:0000256" key="8">
    <source>
        <dbReference type="ARBA" id="ARBA00023004"/>
    </source>
</evidence>
<dbReference type="InterPro" id="IPR007197">
    <property type="entry name" value="rSAM"/>
</dbReference>
<feature type="domain" description="Radical SAM core" evidence="12">
    <location>
        <begin position="96"/>
        <end position="308"/>
    </location>
</feature>
<evidence type="ECO:0000256" key="5">
    <source>
        <dbReference type="ARBA" id="ARBA00022691"/>
    </source>
</evidence>
<reference evidence="13 14" key="1">
    <citation type="submission" date="2023-07" db="EMBL/GenBank/DDBJ databases">
        <title>Sorghum-associated microbial communities from plants grown in Nebraska, USA.</title>
        <authorList>
            <person name="Schachtman D."/>
        </authorList>
    </citation>
    <scope>NUCLEOTIDE SEQUENCE [LARGE SCALE GENOMIC DNA]</scope>
    <source>
        <strain evidence="13 14">584</strain>
    </source>
</reference>
<dbReference type="InterPro" id="IPR058240">
    <property type="entry name" value="rSAM_sf"/>
</dbReference>
<evidence type="ECO:0000256" key="6">
    <source>
        <dbReference type="ARBA" id="ARBA00022723"/>
    </source>
</evidence>
<dbReference type="Pfam" id="PF12544">
    <property type="entry name" value="LAM_C"/>
    <property type="match status" value="1"/>
</dbReference>
<accession>A0ABU1JPN8</accession>
<dbReference type="PANTHER" id="PTHR30538:SF1">
    <property type="entry name" value="L-LYSINE 2,3-AMINOMUTASE"/>
    <property type="match status" value="1"/>
</dbReference>
<keyword evidence="14" id="KW-1185">Reference proteome</keyword>
<feature type="region of interest" description="Disordered" evidence="11">
    <location>
        <begin position="333"/>
        <end position="355"/>
    </location>
</feature>
<evidence type="ECO:0000259" key="12">
    <source>
        <dbReference type="PROSITE" id="PS51918"/>
    </source>
</evidence>
<comment type="cofactor">
    <cofactor evidence="1">
        <name>pyridoxal 5'-phosphate</name>
        <dbReference type="ChEBI" id="CHEBI:597326"/>
    </cofactor>
</comment>
<organism evidence="13 14">
    <name type="scientific">Inquilinus ginsengisoli</name>
    <dbReference type="NCBI Taxonomy" id="363840"/>
    <lineage>
        <taxon>Bacteria</taxon>
        <taxon>Pseudomonadati</taxon>
        <taxon>Pseudomonadota</taxon>
        <taxon>Alphaproteobacteria</taxon>
        <taxon>Rhodospirillales</taxon>
        <taxon>Rhodospirillaceae</taxon>
        <taxon>Inquilinus</taxon>
    </lineage>
</organism>
<dbReference type="CDD" id="cd01335">
    <property type="entry name" value="Radical_SAM"/>
    <property type="match status" value="1"/>
</dbReference>
<evidence type="ECO:0000256" key="1">
    <source>
        <dbReference type="ARBA" id="ARBA00001933"/>
    </source>
</evidence>
<evidence type="ECO:0000313" key="14">
    <source>
        <dbReference type="Proteomes" id="UP001262410"/>
    </source>
</evidence>